<evidence type="ECO:0000256" key="3">
    <source>
        <dbReference type="ARBA" id="ARBA00023015"/>
    </source>
</evidence>
<dbReference type="PROSITE" id="PS00675">
    <property type="entry name" value="SIGMA54_INTERACT_1"/>
    <property type="match status" value="1"/>
</dbReference>
<dbReference type="AlphaFoldDB" id="A0A8J3AU59"/>
<dbReference type="Gene3D" id="1.10.8.60">
    <property type="match status" value="1"/>
</dbReference>
<dbReference type="PRINTS" id="PR01590">
    <property type="entry name" value="HTHFIS"/>
</dbReference>
<dbReference type="PROSITE" id="PS00676">
    <property type="entry name" value="SIGMA54_INTERACT_2"/>
    <property type="match status" value="1"/>
</dbReference>
<dbReference type="FunFam" id="3.40.50.300:FF:000006">
    <property type="entry name" value="DNA-binding transcriptional regulator NtrC"/>
    <property type="match status" value="1"/>
</dbReference>
<dbReference type="PANTHER" id="PTHR32071">
    <property type="entry name" value="TRANSCRIPTIONAL REGULATORY PROTEIN"/>
    <property type="match status" value="1"/>
</dbReference>
<dbReference type="GO" id="GO:0005524">
    <property type="term" value="F:ATP binding"/>
    <property type="evidence" value="ECO:0007669"/>
    <property type="project" value="UniProtKB-KW"/>
</dbReference>
<evidence type="ECO:0000256" key="1">
    <source>
        <dbReference type="ARBA" id="ARBA00022741"/>
    </source>
</evidence>
<dbReference type="GO" id="GO:0006355">
    <property type="term" value="P:regulation of DNA-templated transcription"/>
    <property type="evidence" value="ECO:0007669"/>
    <property type="project" value="InterPro"/>
</dbReference>
<dbReference type="InterPro" id="IPR058031">
    <property type="entry name" value="AAA_lid_NorR"/>
</dbReference>
<keyword evidence="2" id="KW-0067">ATP-binding</keyword>
<dbReference type="EMBL" id="BMDI01000002">
    <property type="protein sequence ID" value="GGI20790.1"/>
    <property type="molecule type" value="Genomic_DNA"/>
</dbReference>
<evidence type="ECO:0000259" key="6">
    <source>
        <dbReference type="PROSITE" id="PS50045"/>
    </source>
</evidence>
<dbReference type="InterPro" id="IPR009057">
    <property type="entry name" value="Homeodomain-like_sf"/>
</dbReference>
<dbReference type="Gene3D" id="1.10.10.60">
    <property type="entry name" value="Homeodomain-like"/>
    <property type="match status" value="1"/>
</dbReference>
<dbReference type="SMART" id="SM00382">
    <property type="entry name" value="AAA"/>
    <property type="match status" value="1"/>
</dbReference>
<dbReference type="RefSeq" id="WP_188381738.1">
    <property type="nucleotide sequence ID" value="NZ_BMDI01000002.1"/>
</dbReference>
<accession>A0A8J3AU59</accession>
<dbReference type="Pfam" id="PF25601">
    <property type="entry name" value="AAA_lid_14"/>
    <property type="match status" value="1"/>
</dbReference>
<keyword evidence="8" id="KW-1185">Reference proteome</keyword>
<evidence type="ECO:0000256" key="2">
    <source>
        <dbReference type="ARBA" id="ARBA00022840"/>
    </source>
</evidence>
<dbReference type="Gene3D" id="3.40.50.300">
    <property type="entry name" value="P-loop containing nucleotide triphosphate hydrolases"/>
    <property type="match status" value="1"/>
</dbReference>
<dbReference type="InterPro" id="IPR025943">
    <property type="entry name" value="Sigma_54_int_dom_ATP-bd_2"/>
</dbReference>
<feature type="domain" description="Sigma-54 factor interaction" evidence="6">
    <location>
        <begin position="43"/>
        <end position="271"/>
    </location>
</feature>
<organism evidence="7 8">
    <name type="scientific">Oxalicibacterium faecigallinarum</name>
    <dbReference type="NCBI Taxonomy" id="573741"/>
    <lineage>
        <taxon>Bacteria</taxon>
        <taxon>Pseudomonadati</taxon>
        <taxon>Pseudomonadota</taxon>
        <taxon>Betaproteobacteria</taxon>
        <taxon>Burkholderiales</taxon>
        <taxon>Oxalobacteraceae</taxon>
        <taxon>Oxalicibacterium</taxon>
    </lineage>
</organism>
<evidence type="ECO:0000256" key="4">
    <source>
        <dbReference type="ARBA" id="ARBA00023125"/>
    </source>
</evidence>
<evidence type="ECO:0000313" key="8">
    <source>
        <dbReference type="Proteomes" id="UP000642180"/>
    </source>
</evidence>
<dbReference type="InterPro" id="IPR002197">
    <property type="entry name" value="HTH_Fis"/>
</dbReference>
<sequence length="370" mass="40556">MANGLNVCGNVVGLPTLDAKTQAVLHEDRAPYQETELSRCGKLYGASEPMRNLFTMISKVAPTNANVLIVGESGTGKELVANVIHQKSKDSSQPFVALNCGAVSPQLIEAELFGHERGSFTGAIRSQKGCFERANGGTLFLDEVTEMSLDMQVKLLRVLETNRFYRIGADEETEVRVRVVAATNRDPAEAVAAGLLRRDLYYRLAVFPIAMPSLRERGHDIGLLADLFLQQLNAEEGCNKFFSRASLRLLQAYPWPGNVRELKNVVHRAFILADRELDIAPAIGPVRNAPTLAEQNTDCVTVQIGSKLADAEQQLICATLDHCGGNKTMTAEVLGVSLKTLYNRLNEYQSKLFLQDAIVHASPYGVQARN</sequence>
<dbReference type="PANTHER" id="PTHR32071:SF117">
    <property type="entry name" value="PTS-DEPENDENT DIHYDROXYACETONE KINASE OPERON REGULATORY PROTEIN-RELATED"/>
    <property type="match status" value="1"/>
</dbReference>
<protein>
    <recommendedName>
        <fullName evidence="6">Sigma-54 factor interaction domain-containing protein</fullName>
    </recommendedName>
</protein>
<proteinExistence type="predicted"/>
<dbReference type="Pfam" id="PF02954">
    <property type="entry name" value="HTH_8"/>
    <property type="match status" value="1"/>
</dbReference>
<dbReference type="SUPFAM" id="SSF52540">
    <property type="entry name" value="P-loop containing nucleoside triphosphate hydrolases"/>
    <property type="match status" value="1"/>
</dbReference>
<name>A0A8J3AU59_9BURK</name>
<gene>
    <name evidence="7" type="ORF">GCM10008066_25790</name>
</gene>
<dbReference type="Proteomes" id="UP000642180">
    <property type="component" value="Unassembled WGS sequence"/>
</dbReference>
<evidence type="ECO:0000313" key="7">
    <source>
        <dbReference type="EMBL" id="GGI20790.1"/>
    </source>
</evidence>
<dbReference type="InterPro" id="IPR025662">
    <property type="entry name" value="Sigma_54_int_dom_ATP-bd_1"/>
</dbReference>
<keyword evidence="5" id="KW-0804">Transcription</keyword>
<dbReference type="InterPro" id="IPR003593">
    <property type="entry name" value="AAA+_ATPase"/>
</dbReference>
<keyword evidence="1" id="KW-0547">Nucleotide-binding</keyword>
<dbReference type="CDD" id="cd00009">
    <property type="entry name" value="AAA"/>
    <property type="match status" value="1"/>
</dbReference>
<dbReference type="InterPro" id="IPR002078">
    <property type="entry name" value="Sigma_54_int"/>
</dbReference>
<dbReference type="Pfam" id="PF00158">
    <property type="entry name" value="Sigma54_activat"/>
    <property type="match status" value="1"/>
</dbReference>
<dbReference type="InterPro" id="IPR027417">
    <property type="entry name" value="P-loop_NTPase"/>
</dbReference>
<reference evidence="8" key="1">
    <citation type="journal article" date="2019" name="Int. J. Syst. Evol. Microbiol.">
        <title>The Global Catalogue of Microorganisms (GCM) 10K type strain sequencing project: providing services to taxonomists for standard genome sequencing and annotation.</title>
        <authorList>
            <consortium name="The Broad Institute Genomics Platform"/>
            <consortium name="The Broad Institute Genome Sequencing Center for Infectious Disease"/>
            <person name="Wu L."/>
            <person name="Ma J."/>
        </authorList>
    </citation>
    <scope>NUCLEOTIDE SEQUENCE [LARGE SCALE GENOMIC DNA]</scope>
    <source>
        <strain evidence="8">CCM 2767</strain>
    </source>
</reference>
<evidence type="ECO:0000256" key="5">
    <source>
        <dbReference type="ARBA" id="ARBA00023163"/>
    </source>
</evidence>
<comment type="caution">
    <text evidence="7">The sequence shown here is derived from an EMBL/GenBank/DDBJ whole genome shotgun (WGS) entry which is preliminary data.</text>
</comment>
<dbReference type="InterPro" id="IPR025944">
    <property type="entry name" value="Sigma_54_int_dom_CS"/>
</dbReference>
<dbReference type="PROSITE" id="PS50045">
    <property type="entry name" value="SIGMA54_INTERACT_4"/>
    <property type="match status" value="1"/>
</dbReference>
<dbReference type="SUPFAM" id="SSF46689">
    <property type="entry name" value="Homeodomain-like"/>
    <property type="match status" value="1"/>
</dbReference>
<keyword evidence="4" id="KW-0238">DNA-binding</keyword>
<dbReference type="GO" id="GO:0043565">
    <property type="term" value="F:sequence-specific DNA binding"/>
    <property type="evidence" value="ECO:0007669"/>
    <property type="project" value="InterPro"/>
</dbReference>
<dbReference type="PROSITE" id="PS00688">
    <property type="entry name" value="SIGMA54_INTERACT_3"/>
    <property type="match status" value="1"/>
</dbReference>
<keyword evidence="3" id="KW-0805">Transcription regulation</keyword>